<evidence type="ECO:0000256" key="1">
    <source>
        <dbReference type="SAM" id="MobiDB-lite"/>
    </source>
</evidence>
<accession>A0ABN8I8L7</accession>
<keyword evidence="3" id="KW-1185">Reference proteome</keyword>
<evidence type="ECO:0000313" key="3">
    <source>
        <dbReference type="Proteomes" id="UP000837857"/>
    </source>
</evidence>
<gene>
    <name evidence="2" type="ORF">IPOD504_LOCUS5215</name>
</gene>
<dbReference type="Proteomes" id="UP000837857">
    <property type="component" value="Chromosome 16"/>
</dbReference>
<reference evidence="2" key="1">
    <citation type="submission" date="2022-03" db="EMBL/GenBank/DDBJ databases">
        <authorList>
            <person name="Martin H S."/>
        </authorList>
    </citation>
    <scope>NUCLEOTIDE SEQUENCE</scope>
</reference>
<feature type="non-terminal residue" evidence="2">
    <location>
        <position position="1"/>
    </location>
</feature>
<name>A0ABN8I8L7_9NEOP</name>
<protein>
    <submittedName>
        <fullName evidence="2">Uncharacterized protein</fullName>
    </submittedName>
</protein>
<feature type="compositionally biased region" description="Polar residues" evidence="1">
    <location>
        <begin position="41"/>
        <end position="56"/>
    </location>
</feature>
<evidence type="ECO:0000313" key="2">
    <source>
        <dbReference type="EMBL" id="CAH2045753.1"/>
    </source>
</evidence>
<feature type="region of interest" description="Disordered" evidence="1">
    <location>
        <begin position="39"/>
        <end position="64"/>
    </location>
</feature>
<sequence length="80" mass="8781">MDLSWPAPHLGRVVSASRNLLSHTSPEYVQHAYTSVHESDNGASTLKAKNNDQDNSGPKIFCEADKYRNAIPPDSISVSR</sequence>
<dbReference type="EMBL" id="OW152828">
    <property type="protein sequence ID" value="CAH2045753.1"/>
    <property type="molecule type" value="Genomic_DNA"/>
</dbReference>
<organism evidence="2 3">
    <name type="scientific">Iphiclides podalirius</name>
    <name type="common">scarce swallowtail</name>
    <dbReference type="NCBI Taxonomy" id="110791"/>
    <lineage>
        <taxon>Eukaryota</taxon>
        <taxon>Metazoa</taxon>
        <taxon>Ecdysozoa</taxon>
        <taxon>Arthropoda</taxon>
        <taxon>Hexapoda</taxon>
        <taxon>Insecta</taxon>
        <taxon>Pterygota</taxon>
        <taxon>Neoptera</taxon>
        <taxon>Endopterygota</taxon>
        <taxon>Lepidoptera</taxon>
        <taxon>Glossata</taxon>
        <taxon>Ditrysia</taxon>
        <taxon>Papilionoidea</taxon>
        <taxon>Papilionidae</taxon>
        <taxon>Papilioninae</taxon>
        <taxon>Iphiclides</taxon>
    </lineage>
</organism>
<proteinExistence type="predicted"/>